<feature type="transmembrane region" description="Helical" evidence="1">
    <location>
        <begin position="97"/>
        <end position="117"/>
    </location>
</feature>
<dbReference type="Proteomes" id="UP000305541">
    <property type="component" value="Unassembled WGS sequence"/>
</dbReference>
<comment type="caution">
    <text evidence="2">The sequence shown here is derived from an EMBL/GenBank/DDBJ whole genome shotgun (WGS) entry which is preliminary data.</text>
</comment>
<proteinExistence type="predicted"/>
<evidence type="ECO:0000313" key="3">
    <source>
        <dbReference type="Proteomes" id="UP000305541"/>
    </source>
</evidence>
<feature type="transmembrane region" description="Helical" evidence="1">
    <location>
        <begin position="72"/>
        <end position="91"/>
    </location>
</feature>
<name>A0A5R9BTM9_9LACO</name>
<organism evidence="2 3">
    <name type="scientific">Pediococcus stilesii</name>
    <dbReference type="NCBI Taxonomy" id="331679"/>
    <lineage>
        <taxon>Bacteria</taxon>
        <taxon>Bacillati</taxon>
        <taxon>Bacillota</taxon>
        <taxon>Bacilli</taxon>
        <taxon>Lactobacillales</taxon>
        <taxon>Lactobacillaceae</taxon>
        <taxon>Pediococcus</taxon>
    </lineage>
</organism>
<dbReference type="AlphaFoldDB" id="A0A5R9BTM9"/>
<dbReference type="OrthoDB" id="2249789at2"/>
<protein>
    <submittedName>
        <fullName evidence="2">DUF2892 domain-containing protein</fullName>
    </submittedName>
</protein>
<dbReference type="RefSeq" id="WP_138474460.1">
    <property type="nucleotide sequence ID" value="NZ_VBTH01000010.1"/>
</dbReference>
<evidence type="ECO:0000256" key="1">
    <source>
        <dbReference type="SAM" id="Phobius"/>
    </source>
</evidence>
<accession>A0A5R9BTM9</accession>
<keyword evidence="1" id="KW-1133">Transmembrane helix</keyword>
<dbReference type="EMBL" id="VBTH01000010">
    <property type="protein sequence ID" value="TLQ04068.1"/>
    <property type="molecule type" value="Genomic_DNA"/>
</dbReference>
<evidence type="ECO:0000313" key="2">
    <source>
        <dbReference type="EMBL" id="TLQ04068.1"/>
    </source>
</evidence>
<reference evidence="2 3" key="1">
    <citation type="submission" date="2019-05" db="EMBL/GenBank/DDBJ databases">
        <title>The metagenome of a microbial culture collection derived from dairy environment covers the genomic content of the human microbiome.</title>
        <authorList>
            <person name="Roder T."/>
            <person name="Wuthrich D."/>
            <person name="Sattari Z."/>
            <person name="Von Ah U."/>
            <person name="Bar C."/>
            <person name="Ronchi F."/>
            <person name="Macpherson A.J."/>
            <person name="Ganal-Vonarburg S.C."/>
            <person name="Bruggmann R."/>
            <person name="Vergeres G."/>
        </authorList>
    </citation>
    <scope>NUCLEOTIDE SEQUENCE [LARGE SCALE GENOMIC DNA]</scope>
    <source>
        <strain evidence="2 3">FAM 18815</strain>
    </source>
</reference>
<sequence>MAQINNITQNEEKVSVGLLTPWIKGTLAVDDNFLRMDVPNTIILGLIGTGMRKNKTPIDSISNIYTNTEYKIWKMILGAIIAIFGFTNISSSFLTGVLLMVLGIFIIGTGIQTVFSYENMGNTKSIPFPFYEADRVQRFESHVSEIVEKHYIDKNK</sequence>
<keyword evidence="1" id="KW-0472">Membrane</keyword>
<gene>
    <name evidence="2" type="ORF">FEZ51_06480</name>
</gene>
<keyword evidence="1" id="KW-0812">Transmembrane</keyword>